<keyword evidence="1" id="KW-0808">Transferase</keyword>
<dbReference type="Proteomes" id="UP001500368">
    <property type="component" value="Unassembled WGS sequence"/>
</dbReference>
<feature type="domain" description="N-acetyltransferase" evidence="3">
    <location>
        <begin position="8"/>
        <end position="155"/>
    </location>
</feature>
<dbReference type="InterPro" id="IPR016181">
    <property type="entry name" value="Acyl_CoA_acyltransferase"/>
</dbReference>
<dbReference type="PANTHER" id="PTHR43877">
    <property type="entry name" value="AMINOALKYLPHOSPHONATE N-ACETYLTRANSFERASE-RELATED-RELATED"/>
    <property type="match status" value="1"/>
</dbReference>
<keyword evidence="2" id="KW-0012">Acyltransferase</keyword>
<reference evidence="5" key="1">
    <citation type="journal article" date="2019" name="Int. J. Syst. Evol. Microbiol.">
        <title>The Global Catalogue of Microorganisms (GCM) 10K type strain sequencing project: providing services to taxonomists for standard genome sequencing and annotation.</title>
        <authorList>
            <consortium name="The Broad Institute Genomics Platform"/>
            <consortium name="The Broad Institute Genome Sequencing Center for Infectious Disease"/>
            <person name="Wu L."/>
            <person name="Ma J."/>
        </authorList>
    </citation>
    <scope>NUCLEOTIDE SEQUENCE [LARGE SCALE GENOMIC DNA]</scope>
    <source>
        <strain evidence="5">JCM 19129</strain>
    </source>
</reference>
<sequence>MRIIEDHLRHPAVLALIAEHLADMHATSPPESIHALEVDALRADDITLWTAWEDDGEDAVLLGCAALKILSPAELEIKTMRVTAAARGRGVGMKLLEHLLEQARARGARRLSLETGVEDYFAAARRLYRRAGFSQCPPFGTYREDPNSVFMTREI</sequence>
<dbReference type="Gene3D" id="3.40.630.30">
    <property type="match status" value="1"/>
</dbReference>
<evidence type="ECO:0000313" key="4">
    <source>
        <dbReference type="EMBL" id="GAA4925905.1"/>
    </source>
</evidence>
<dbReference type="PROSITE" id="PS51186">
    <property type="entry name" value="GNAT"/>
    <property type="match status" value="1"/>
</dbReference>
<dbReference type="Pfam" id="PF00583">
    <property type="entry name" value="Acetyltransf_1"/>
    <property type="match status" value="1"/>
</dbReference>
<dbReference type="SUPFAM" id="SSF55729">
    <property type="entry name" value="Acyl-CoA N-acyltransferases (Nat)"/>
    <property type="match status" value="1"/>
</dbReference>
<protein>
    <submittedName>
        <fullName evidence="4">GNAT family N-acetyltransferase</fullName>
    </submittedName>
</protein>
<evidence type="ECO:0000259" key="3">
    <source>
        <dbReference type="PROSITE" id="PS51186"/>
    </source>
</evidence>
<accession>A0ABP9G2A5</accession>
<dbReference type="InterPro" id="IPR050832">
    <property type="entry name" value="Bact_Acetyltransf"/>
</dbReference>
<proteinExistence type="predicted"/>
<gene>
    <name evidence="4" type="ORF">GCM10025790_24540</name>
</gene>
<dbReference type="CDD" id="cd04301">
    <property type="entry name" value="NAT_SF"/>
    <property type="match status" value="1"/>
</dbReference>
<organism evidence="4 5">
    <name type="scientific">Nesterenkonia rhizosphaerae</name>
    <dbReference type="NCBI Taxonomy" id="1348272"/>
    <lineage>
        <taxon>Bacteria</taxon>
        <taxon>Bacillati</taxon>
        <taxon>Actinomycetota</taxon>
        <taxon>Actinomycetes</taxon>
        <taxon>Micrococcales</taxon>
        <taxon>Micrococcaceae</taxon>
        <taxon>Nesterenkonia</taxon>
    </lineage>
</organism>
<name>A0ABP9G2A5_9MICC</name>
<evidence type="ECO:0000256" key="2">
    <source>
        <dbReference type="ARBA" id="ARBA00023315"/>
    </source>
</evidence>
<evidence type="ECO:0000313" key="5">
    <source>
        <dbReference type="Proteomes" id="UP001500368"/>
    </source>
</evidence>
<keyword evidence="5" id="KW-1185">Reference proteome</keyword>
<evidence type="ECO:0000256" key="1">
    <source>
        <dbReference type="ARBA" id="ARBA00022679"/>
    </source>
</evidence>
<dbReference type="EMBL" id="BAABLW010000007">
    <property type="protein sequence ID" value="GAA4925905.1"/>
    <property type="molecule type" value="Genomic_DNA"/>
</dbReference>
<dbReference type="InterPro" id="IPR000182">
    <property type="entry name" value="GNAT_dom"/>
</dbReference>
<comment type="caution">
    <text evidence="4">The sequence shown here is derived from an EMBL/GenBank/DDBJ whole genome shotgun (WGS) entry which is preliminary data.</text>
</comment>
<dbReference type="RefSeq" id="WP_345478294.1">
    <property type="nucleotide sequence ID" value="NZ_BAABLW010000007.1"/>
</dbReference>
<dbReference type="PANTHER" id="PTHR43877:SF5">
    <property type="entry name" value="BLL8307 PROTEIN"/>
    <property type="match status" value="1"/>
</dbReference>